<accession>A0A1R1WAB5</accession>
<evidence type="ECO:0000256" key="1">
    <source>
        <dbReference type="SAM" id="Phobius"/>
    </source>
</evidence>
<dbReference type="AlphaFoldDB" id="A0A1R1WAB5"/>
<organism evidence="2 5">
    <name type="scientific">Burkholderia contaminans</name>
    <dbReference type="NCBI Taxonomy" id="488447"/>
    <lineage>
        <taxon>Bacteria</taxon>
        <taxon>Pseudomonadati</taxon>
        <taxon>Pseudomonadota</taxon>
        <taxon>Betaproteobacteria</taxon>
        <taxon>Burkholderiales</taxon>
        <taxon>Burkholderiaceae</taxon>
        <taxon>Burkholderia</taxon>
        <taxon>Burkholderia cepacia complex</taxon>
    </lineage>
</organism>
<dbReference type="Proteomes" id="UP000611459">
    <property type="component" value="Unassembled WGS sequence"/>
</dbReference>
<dbReference type="GeneID" id="93188395"/>
<dbReference type="EMBL" id="CP090641">
    <property type="protein sequence ID" value="WFN21657.1"/>
    <property type="molecule type" value="Genomic_DNA"/>
</dbReference>
<keyword evidence="1" id="KW-0472">Membrane</keyword>
<feature type="transmembrane region" description="Helical" evidence="1">
    <location>
        <begin position="30"/>
        <end position="47"/>
    </location>
</feature>
<evidence type="ECO:0000313" key="4">
    <source>
        <dbReference type="EMBL" id="WFN21657.1"/>
    </source>
</evidence>
<evidence type="ECO:0000313" key="5">
    <source>
        <dbReference type="Proteomes" id="UP000611459"/>
    </source>
</evidence>
<gene>
    <name evidence="3" type="ORF">J4M89_22290</name>
    <name evidence="2" type="ORF">JIN94_13115</name>
    <name evidence="4" type="ORF">LXE91_23635</name>
</gene>
<evidence type="ECO:0000313" key="6">
    <source>
        <dbReference type="Proteomes" id="UP000664048"/>
    </source>
</evidence>
<dbReference type="EMBL" id="JAGEMX010000007">
    <property type="protein sequence ID" value="MBO1832113.1"/>
    <property type="molecule type" value="Genomic_DNA"/>
</dbReference>
<evidence type="ECO:0000313" key="3">
    <source>
        <dbReference type="EMBL" id="MBO1832113.1"/>
    </source>
</evidence>
<keyword evidence="1" id="KW-1133">Transmembrane helix</keyword>
<proteinExistence type="predicted"/>
<name>A0A1R1WAB5_9BURK</name>
<evidence type="ECO:0000313" key="7">
    <source>
        <dbReference type="Proteomes" id="UP001220209"/>
    </source>
</evidence>
<reference evidence="2" key="1">
    <citation type="submission" date="2021-01" db="EMBL/GenBank/DDBJ databases">
        <title>Outbreak of Burkholderia contaminns endophthalmitis traced to a clinical ventilation system.</title>
        <authorList>
            <person name="Lipuma J."/>
            <person name="Spilker T."/>
            <person name="Kratholm J."/>
        </authorList>
    </citation>
    <scope>NUCLEOTIDE SEQUENCE</scope>
    <source>
        <strain evidence="2">HI4954</strain>
    </source>
</reference>
<dbReference type="Proteomes" id="UP001220209">
    <property type="component" value="Chromosome 2"/>
</dbReference>
<sequence>MRYWILAMLFVATTLDHADRATLSITGARVFVGPNALVTMFSYLVIAKDIRRVELRHRDA</sequence>
<keyword evidence="1" id="KW-0812">Transmembrane</keyword>
<protein>
    <submittedName>
        <fullName evidence="2">Uncharacterized protein</fullName>
    </submittedName>
</protein>
<reference evidence="4 7" key="3">
    <citation type="submission" date="2021-12" db="EMBL/GenBank/DDBJ databases">
        <title>Genomic and phenotypic characterization of three Burkholderia contaminans isolates recovered from different sources.</title>
        <authorList>
            <person name="Lopez De Volder A."/>
            <person name="Fan Y."/>
            <person name="Nunvar J."/>
            <person name="Herrera T."/>
            <person name="Timp W."/>
            <person name="Degrossi J."/>
        </authorList>
    </citation>
    <scope>NUCLEOTIDE SEQUENCE [LARGE SCALE GENOMIC DNA]</scope>
    <source>
        <strain evidence="4 7">LMG 23361</strain>
    </source>
</reference>
<evidence type="ECO:0000313" key="2">
    <source>
        <dbReference type="EMBL" id="MBK1930820.1"/>
    </source>
</evidence>
<dbReference type="RefSeq" id="WP_039367824.1">
    <property type="nucleotide sequence ID" value="NZ_AP018357.1"/>
</dbReference>
<dbReference type="Proteomes" id="UP000664048">
    <property type="component" value="Unassembled WGS sequence"/>
</dbReference>
<keyword evidence="6" id="KW-1185">Reference proteome</keyword>
<reference evidence="3 6" key="2">
    <citation type="submission" date="2021-03" db="EMBL/GenBank/DDBJ databases">
        <title>Clinical course, treatment and visual outcome of an outbreak of Burkholderia contaminans endophthalmitis following cataract surgery.</title>
        <authorList>
            <person name="Lind C."/>
            <person name="Olsen K."/>
            <person name="Angelsen N.K."/>
            <person name="Krefting E.A."/>
            <person name="Fossen K."/>
            <person name="Gravningen K."/>
            <person name="Depoorter E."/>
            <person name="Vandamme P."/>
            <person name="Bertelsen G."/>
        </authorList>
    </citation>
    <scope>NUCLEOTIDE SEQUENCE [LARGE SCALE GENOMIC DNA]</scope>
    <source>
        <strain evidence="3 6">51242556</strain>
    </source>
</reference>
<dbReference type="EMBL" id="JAENIB010000004">
    <property type="protein sequence ID" value="MBK1930820.1"/>
    <property type="molecule type" value="Genomic_DNA"/>
</dbReference>